<sequence length="63" mass="6864">MASSDSTDMSWRKSSYSGTNGGNCVEVRFNGRGVQVRDSKDKSGPVLSFTPGEWDTFVAKTIQ</sequence>
<evidence type="ECO:0000313" key="4">
    <source>
        <dbReference type="Proteomes" id="UP000438448"/>
    </source>
</evidence>
<reference evidence="3 4" key="1">
    <citation type="submission" date="2019-10" db="EMBL/GenBank/DDBJ databases">
        <title>Nocardia macrotermitis sp. nov. and Nocardia aurantia sp. nov., isolated from the gut of fungus growing-termite Macrotermes natalensis.</title>
        <authorList>
            <person name="Benndorf R."/>
            <person name="Schwitalla J."/>
            <person name="Martin K."/>
            <person name="De Beer W."/>
            <person name="Kaster A.-K."/>
            <person name="Vollmers J."/>
            <person name="Poulsen M."/>
            <person name="Beemelmanns C."/>
        </authorList>
    </citation>
    <scope>NUCLEOTIDE SEQUENCE [LARGE SCALE GENOMIC DNA]</scope>
    <source>
        <strain evidence="3 4">RB20</strain>
    </source>
</reference>
<dbReference type="EMBL" id="WEGK01000007">
    <property type="protein sequence ID" value="MQY20437.1"/>
    <property type="molecule type" value="Genomic_DNA"/>
</dbReference>
<organism evidence="3 4">
    <name type="scientific">Nocardia macrotermitis</name>
    <dbReference type="NCBI Taxonomy" id="2585198"/>
    <lineage>
        <taxon>Bacteria</taxon>
        <taxon>Bacillati</taxon>
        <taxon>Actinomycetota</taxon>
        <taxon>Actinomycetes</taxon>
        <taxon>Mycobacteriales</taxon>
        <taxon>Nocardiaceae</taxon>
        <taxon>Nocardia</taxon>
    </lineage>
</organism>
<name>A0A7K0D421_9NOCA</name>
<feature type="compositionally biased region" description="Polar residues" evidence="1">
    <location>
        <begin position="1"/>
        <end position="18"/>
    </location>
</feature>
<feature type="domain" description="DUF397" evidence="2">
    <location>
        <begin position="10"/>
        <end position="60"/>
    </location>
</feature>
<protein>
    <recommendedName>
        <fullName evidence="2">DUF397 domain-containing protein</fullName>
    </recommendedName>
</protein>
<dbReference type="OrthoDB" id="4299240at2"/>
<keyword evidence="4" id="KW-1185">Reference proteome</keyword>
<gene>
    <name evidence="3" type="ORF">NRB20_35420</name>
</gene>
<evidence type="ECO:0000259" key="2">
    <source>
        <dbReference type="Pfam" id="PF04149"/>
    </source>
</evidence>
<dbReference type="InterPro" id="IPR007278">
    <property type="entry name" value="DUF397"/>
</dbReference>
<dbReference type="Proteomes" id="UP000438448">
    <property type="component" value="Unassembled WGS sequence"/>
</dbReference>
<dbReference type="RefSeq" id="WP_153411217.1">
    <property type="nucleotide sequence ID" value="NZ_WEGK01000007.1"/>
</dbReference>
<dbReference type="AlphaFoldDB" id="A0A7K0D421"/>
<accession>A0A7K0D421</accession>
<dbReference type="Pfam" id="PF04149">
    <property type="entry name" value="DUF397"/>
    <property type="match status" value="1"/>
</dbReference>
<proteinExistence type="predicted"/>
<feature type="region of interest" description="Disordered" evidence="1">
    <location>
        <begin position="1"/>
        <end position="22"/>
    </location>
</feature>
<evidence type="ECO:0000256" key="1">
    <source>
        <dbReference type="SAM" id="MobiDB-lite"/>
    </source>
</evidence>
<evidence type="ECO:0000313" key="3">
    <source>
        <dbReference type="EMBL" id="MQY20437.1"/>
    </source>
</evidence>
<comment type="caution">
    <text evidence="3">The sequence shown here is derived from an EMBL/GenBank/DDBJ whole genome shotgun (WGS) entry which is preliminary data.</text>
</comment>